<dbReference type="EMBL" id="UYJE01009268">
    <property type="protein sequence ID" value="VDI71738.1"/>
    <property type="molecule type" value="Genomic_DNA"/>
</dbReference>
<organism evidence="2 3">
    <name type="scientific">Mytilus galloprovincialis</name>
    <name type="common">Mediterranean mussel</name>
    <dbReference type="NCBI Taxonomy" id="29158"/>
    <lineage>
        <taxon>Eukaryota</taxon>
        <taxon>Metazoa</taxon>
        <taxon>Spiralia</taxon>
        <taxon>Lophotrochozoa</taxon>
        <taxon>Mollusca</taxon>
        <taxon>Bivalvia</taxon>
        <taxon>Autobranchia</taxon>
        <taxon>Pteriomorphia</taxon>
        <taxon>Mytilida</taxon>
        <taxon>Mytiloidea</taxon>
        <taxon>Mytilidae</taxon>
        <taxon>Mytilinae</taxon>
        <taxon>Mytilus</taxon>
    </lineage>
</organism>
<comment type="caution">
    <text evidence="2">The sequence shown here is derived from an EMBL/GenBank/DDBJ whole genome shotgun (WGS) entry which is preliminary data.</text>
</comment>
<keyword evidence="3" id="KW-1185">Reference proteome</keyword>
<evidence type="ECO:0000256" key="1">
    <source>
        <dbReference type="SAM" id="MobiDB-lite"/>
    </source>
</evidence>
<accession>A0A8B6H0Q9</accession>
<dbReference type="Proteomes" id="UP000596742">
    <property type="component" value="Unassembled WGS sequence"/>
</dbReference>
<dbReference type="AlphaFoldDB" id="A0A8B6H0Q9"/>
<evidence type="ECO:0000313" key="2">
    <source>
        <dbReference type="EMBL" id="VDI71738.1"/>
    </source>
</evidence>
<reference evidence="2" key="1">
    <citation type="submission" date="2018-11" db="EMBL/GenBank/DDBJ databases">
        <authorList>
            <person name="Alioto T."/>
            <person name="Alioto T."/>
        </authorList>
    </citation>
    <scope>NUCLEOTIDE SEQUENCE</scope>
</reference>
<name>A0A8B6H0Q9_MYTGA</name>
<gene>
    <name evidence="2" type="ORF">MGAL_10B051896</name>
</gene>
<evidence type="ECO:0000313" key="3">
    <source>
        <dbReference type="Proteomes" id="UP000596742"/>
    </source>
</evidence>
<proteinExistence type="predicted"/>
<feature type="compositionally biased region" description="Polar residues" evidence="1">
    <location>
        <begin position="16"/>
        <end position="30"/>
    </location>
</feature>
<feature type="region of interest" description="Disordered" evidence="1">
    <location>
        <begin position="1"/>
        <end position="32"/>
    </location>
</feature>
<protein>
    <submittedName>
        <fullName evidence="2">Uncharacterized protein</fullName>
    </submittedName>
</protein>
<feature type="region of interest" description="Disordered" evidence="1">
    <location>
        <begin position="45"/>
        <end position="65"/>
    </location>
</feature>
<sequence>MAELLVSEYNERTRSKNNLTSGSHQPTINATLPEEDASQDLYGSAASLIGDSSPPLSPQSPSLLTGYDPVLTQTVVPEQTNRTEKQKNYYETNKFILGTHSYVKENSNYNLATPNASPSFKES</sequence>